<name>A0A1B3B1H0_9CAUD</name>
<dbReference type="Proteomes" id="UP000204083">
    <property type="component" value="Segment"/>
</dbReference>
<sequence>MDHDAKKDFEEKRKFSEAYDFIRGISVLLGVTCLLFGFLTYIFGDALFGAGKASQYTRLLSVPWSPESWGTFAIACGVLILVGSFRSNQLQIGSGCTLMGIWSFALAYLIVIDCIKYQTSYGALGALFFIFFGIAMLGRARLGFNWRS</sequence>
<evidence type="ECO:0000256" key="1">
    <source>
        <dbReference type="SAM" id="Phobius"/>
    </source>
</evidence>
<keyword evidence="3" id="KW-1185">Reference proteome</keyword>
<protein>
    <submittedName>
        <fullName evidence="2">Uncharacterized protein</fullName>
    </submittedName>
</protein>
<feature type="transmembrane region" description="Helical" evidence="1">
    <location>
        <begin position="21"/>
        <end position="43"/>
    </location>
</feature>
<dbReference type="KEGG" id="vg:29078299"/>
<keyword evidence="1" id="KW-0472">Membrane</keyword>
<evidence type="ECO:0000313" key="3">
    <source>
        <dbReference type="Proteomes" id="UP000204083"/>
    </source>
</evidence>
<feature type="transmembrane region" description="Helical" evidence="1">
    <location>
        <begin position="68"/>
        <end position="85"/>
    </location>
</feature>
<evidence type="ECO:0000313" key="2">
    <source>
        <dbReference type="EMBL" id="AOE44844.1"/>
    </source>
</evidence>
<organism evidence="2 3">
    <name type="scientific">Gordonia phage Terapin</name>
    <dbReference type="NCBI Taxonomy" id="1887654"/>
    <lineage>
        <taxon>Viruses</taxon>
        <taxon>Duplodnaviria</taxon>
        <taxon>Heunggongvirae</taxon>
        <taxon>Uroviricota</taxon>
        <taxon>Caudoviricetes</taxon>
        <taxon>Terapinvirus</taxon>
        <taxon>Terapinvirus terapin</taxon>
    </lineage>
</organism>
<dbReference type="OrthoDB" id="28397at10239"/>
<keyword evidence="1" id="KW-1133">Transmembrane helix</keyword>
<proteinExistence type="predicted"/>
<feature type="transmembrane region" description="Helical" evidence="1">
    <location>
        <begin position="118"/>
        <end position="138"/>
    </location>
</feature>
<dbReference type="RefSeq" id="YP_009277771.1">
    <property type="nucleotide sequence ID" value="NC_031001.1"/>
</dbReference>
<accession>A0A1B3B1H0</accession>
<feature type="transmembrane region" description="Helical" evidence="1">
    <location>
        <begin position="92"/>
        <end position="112"/>
    </location>
</feature>
<gene>
    <name evidence="2" type="primary">32</name>
    <name evidence="2" type="ORF">SEA_TERAPIN_32</name>
</gene>
<reference evidence="2 3" key="1">
    <citation type="submission" date="2016-07" db="EMBL/GenBank/DDBJ databases">
        <authorList>
            <person name="Montgomery M.T."/>
            <person name="Pope W.H."/>
            <person name="Garlena R.A."/>
            <person name="Russell D.A."/>
            <person name="Jacobs-Sera D."/>
            <person name="Hendrix R.W."/>
            <person name="Hatfull G.F."/>
        </authorList>
    </citation>
    <scope>NUCLEOTIDE SEQUENCE [LARGE SCALE GENOMIC DNA]</scope>
</reference>
<dbReference type="GeneID" id="29078299"/>
<keyword evidence="1" id="KW-0812">Transmembrane</keyword>
<dbReference type="EMBL" id="KX557285">
    <property type="protein sequence ID" value="AOE44844.1"/>
    <property type="molecule type" value="Genomic_DNA"/>
</dbReference>